<reference evidence="1" key="1">
    <citation type="submission" date="2019-12" db="EMBL/GenBank/DDBJ databases">
        <title>Clostridiaceae gen. nov. sp. nov., isolated from sediment in Xinjiang, China.</title>
        <authorList>
            <person name="Zhang R."/>
        </authorList>
    </citation>
    <scope>NUCLEOTIDE SEQUENCE</scope>
    <source>
        <strain evidence="1">D2Q-11</strain>
    </source>
</reference>
<evidence type="ECO:0000313" key="1">
    <source>
        <dbReference type="EMBL" id="MBS4539644.1"/>
    </source>
</evidence>
<protein>
    <submittedName>
        <fullName evidence="1">Uncharacterized protein</fullName>
    </submittedName>
</protein>
<comment type="caution">
    <text evidence="1">The sequence shown here is derived from an EMBL/GenBank/DDBJ whole genome shotgun (WGS) entry which is preliminary data.</text>
</comment>
<dbReference type="Proteomes" id="UP000724672">
    <property type="component" value="Unassembled WGS sequence"/>
</dbReference>
<accession>A0A942UZG1</accession>
<keyword evidence="2" id="KW-1185">Reference proteome</keyword>
<gene>
    <name evidence="1" type="ORF">GOQ27_14310</name>
</gene>
<dbReference type="AlphaFoldDB" id="A0A942UZG1"/>
<name>A0A942UZG1_9FIRM</name>
<proteinExistence type="predicted"/>
<evidence type="ECO:0000313" key="2">
    <source>
        <dbReference type="Proteomes" id="UP000724672"/>
    </source>
</evidence>
<dbReference type="RefSeq" id="WP_203367566.1">
    <property type="nucleotide sequence ID" value="NZ_WSFT01000053.1"/>
</dbReference>
<dbReference type="EMBL" id="WSFT01000053">
    <property type="protein sequence ID" value="MBS4539644.1"/>
    <property type="molecule type" value="Genomic_DNA"/>
</dbReference>
<organism evidence="1 2">
    <name type="scientific">Anaeromonas frigoriresistens</name>
    <dbReference type="NCBI Taxonomy" id="2683708"/>
    <lineage>
        <taxon>Bacteria</taxon>
        <taxon>Bacillati</taxon>
        <taxon>Bacillota</taxon>
        <taxon>Tissierellia</taxon>
        <taxon>Tissierellales</taxon>
        <taxon>Thermohalobacteraceae</taxon>
        <taxon>Anaeromonas</taxon>
    </lineage>
</organism>
<sequence length="81" mass="9781">MKLLSTHKKENLMYADVKMENNGVGVDFDKETNQVIDLHFSIAFELDKILKEDEWISNEDERYYYLENEEILRIPIKRIEE</sequence>